<evidence type="ECO:0000313" key="2">
    <source>
        <dbReference type="EMBL" id="KAK6171853.1"/>
    </source>
</evidence>
<dbReference type="Pfam" id="PF01398">
    <property type="entry name" value="JAB"/>
    <property type="match status" value="1"/>
</dbReference>
<dbReference type="InterPro" id="IPR050242">
    <property type="entry name" value="JAMM_MPN+_peptidase_M67A"/>
</dbReference>
<accession>A0AAN8PB88</accession>
<keyword evidence="3" id="KW-1185">Reference proteome</keyword>
<evidence type="ECO:0000313" key="3">
    <source>
        <dbReference type="Proteomes" id="UP001347796"/>
    </source>
</evidence>
<organism evidence="2 3">
    <name type="scientific">Patella caerulea</name>
    <name type="common">Rayed Mediterranean limpet</name>
    <dbReference type="NCBI Taxonomy" id="87958"/>
    <lineage>
        <taxon>Eukaryota</taxon>
        <taxon>Metazoa</taxon>
        <taxon>Spiralia</taxon>
        <taxon>Lophotrochozoa</taxon>
        <taxon>Mollusca</taxon>
        <taxon>Gastropoda</taxon>
        <taxon>Patellogastropoda</taxon>
        <taxon>Patelloidea</taxon>
        <taxon>Patellidae</taxon>
        <taxon>Patella</taxon>
    </lineage>
</organism>
<gene>
    <name evidence="2" type="ORF">SNE40_018277</name>
</gene>
<dbReference type="InterPro" id="IPR037518">
    <property type="entry name" value="MPN"/>
</dbReference>
<reference evidence="2 3" key="1">
    <citation type="submission" date="2024-01" db="EMBL/GenBank/DDBJ databases">
        <title>The genome of the rayed Mediterranean limpet Patella caerulea (Linnaeus, 1758).</title>
        <authorList>
            <person name="Anh-Thu Weber A."/>
            <person name="Halstead-Nussloch G."/>
        </authorList>
    </citation>
    <scope>NUCLEOTIDE SEQUENCE [LARGE SCALE GENOMIC DNA]</scope>
    <source>
        <strain evidence="2">AATW-2023a</strain>
        <tissue evidence="2">Whole specimen</tissue>
    </source>
</reference>
<proteinExistence type="predicted"/>
<comment type="caution">
    <text evidence="2">The sequence shown here is derived from an EMBL/GenBank/DDBJ whole genome shotgun (WGS) entry which is preliminary data.</text>
</comment>
<dbReference type="Gene3D" id="3.40.140.10">
    <property type="entry name" value="Cytidine Deaminase, domain 2"/>
    <property type="match status" value="1"/>
</dbReference>
<dbReference type="PANTHER" id="PTHR10410">
    <property type="entry name" value="EUKARYOTIC TRANSLATION INITIATION FACTOR 3 -RELATED"/>
    <property type="match status" value="1"/>
</dbReference>
<dbReference type="EMBL" id="JAZGQO010000013">
    <property type="protein sequence ID" value="KAK6171853.1"/>
    <property type="molecule type" value="Genomic_DNA"/>
</dbReference>
<sequence>MSSRKRRIRDTTGEWVDLKVFEGKTIEYTSRCNQEKKPKIMNVCRNSYDPFKLVPCLSFTDEKKAPFKVELNNIALIVMDVHAHISKTEVIGMLGGIYDENNAKLEIVMAVPCRSMSTGMQCEMDPVSQTHASDEIYSKCLKVVGWYHSHPTFSPNPSIRDIETQIKFQEWFSKLGGGQFVGIIVSPYNRLNTGNESEVRCLTISQDICPQLNCNIPYQFDYQVIYSIWDDDLVNRFQVLAEQYSTYNNQVTLSGLYKQSTGISCLQKMLESIKQYISNTEKKEEILNMTFNIFHEKTM</sequence>
<dbReference type="SUPFAM" id="SSF102712">
    <property type="entry name" value="JAB1/MPN domain"/>
    <property type="match status" value="1"/>
</dbReference>
<dbReference type="Proteomes" id="UP001347796">
    <property type="component" value="Unassembled WGS sequence"/>
</dbReference>
<evidence type="ECO:0000259" key="1">
    <source>
        <dbReference type="PROSITE" id="PS50249"/>
    </source>
</evidence>
<dbReference type="AlphaFoldDB" id="A0AAN8PB88"/>
<dbReference type="GO" id="GO:0008237">
    <property type="term" value="F:metallopeptidase activity"/>
    <property type="evidence" value="ECO:0007669"/>
    <property type="project" value="InterPro"/>
</dbReference>
<dbReference type="InterPro" id="IPR000555">
    <property type="entry name" value="JAMM/MPN+_dom"/>
</dbReference>
<name>A0AAN8PB88_PATCE</name>
<dbReference type="PROSITE" id="PS50249">
    <property type="entry name" value="MPN"/>
    <property type="match status" value="1"/>
</dbReference>
<feature type="domain" description="MPN" evidence="1">
    <location>
        <begin position="69"/>
        <end position="205"/>
    </location>
</feature>
<protein>
    <recommendedName>
        <fullName evidence="1">MPN domain-containing protein</fullName>
    </recommendedName>
</protein>